<reference evidence="2" key="1">
    <citation type="journal article" date="2019" name="Int. J. Syst. Evol. Microbiol.">
        <title>The Global Catalogue of Microorganisms (GCM) 10K type strain sequencing project: providing services to taxonomists for standard genome sequencing and annotation.</title>
        <authorList>
            <consortium name="The Broad Institute Genomics Platform"/>
            <consortium name="The Broad Institute Genome Sequencing Center for Infectious Disease"/>
            <person name="Wu L."/>
            <person name="Ma J."/>
        </authorList>
    </citation>
    <scope>NUCLEOTIDE SEQUENCE [LARGE SCALE GENOMIC DNA]</scope>
    <source>
        <strain evidence="2">JCM 17664</strain>
    </source>
</reference>
<protein>
    <submittedName>
        <fullName evidence="1">Uncharacterized protein</fullName>
    </submittedName>
</protein>
<comment type="caution">
    <text evidence="1">The sequence shown here is derived from an EMBL/GenBank/DDBJ whole genome shotgun (WGS) entry which is preliminary data.</text>
</comment>
<dbReference type="EMBL" id="BAABFN010000001">
    <property type="protein sequence ID" value="GAA4300378.1"/>
    <property type="molecule type" value="Genomic_DNA"/>
</dbReference>
<evidence type="ECO:0000313" key="2">
    <source>
        <dbReference type="Proteomes" id="UP001501207"/>
    </source>
</evidence>
<proteinExistence type="predicted"/>
<name>A0ABP8FCD7_9BACT</name>
<gene>
    <name evidence="1" type="ORF">GCM10023143_01250</name>
</gene>
<dbReference type="Proteomes" id="UP001501207">
    <property type="component" value="Unassembled WGS sequence"/>
</dbReference>
<sequence>MGIKKDSYRIMDMHTLELEKRRVRNLCRGMEREMEQRVDYLKDNYRSLAIHSIFPSAGKGETAFKWALKAGKIIGGLQRRRSRLLKTGVVSLLEVAAVKTGLNLVRRMIRKKRNARK</sequence>
<dbReference type="RefSeq" id="WP_344973686.1">
    <property type="nucleotide sequence ID" value="NZ_BAABFN010000001.1"/>
</dbReference>
<organism evidence="1 2">
    <name type="scientific">Compostibacter hankyongensis</name>
    <dbReference type="NCBI Taxonomy" id="1007089"/>
    <lineage>
        <taxon>Bacteria</taxon>
        <taxon>Pseudomonadati</taxon>
        <taxon>Bacteroidota</taxon>
        <taxon>Chitinophagia</taxon>
        <taxon>Chitinophagales</taxon>
        <taxon>Chitinophagaceae</taxon>
        <taxon>Compostibacter</taxon>
    </lineage>
</organism>
<evidence type="ECO:0000313" key="1">
    <source>
        <dbReference type="EMBL" id="GAA4300378.1"/>
    </source>
</evidence>
<accession>A0ABP8FCD7</accession>
<keyword evidence="2" id="KW-1185">Reference proteome</keyword>